<dbReference type="Pfam" id="PF00072">
    <property type="entry name" value="Response_reg"/>
    <property type="match status" value="1"/>
</dbReference>
<protein>
    <submittedName>
        <fullName evidence="4">Response regulator</fullName>
    </submittedName>
</protein>
<dbReference type="EMBL" id="JACFYF010000001">
    <property type="protein sequence ID" value="MBA5760789.1"/>
    <property type="molecule type" value="Genomic_DNA"/>
</dbReference>
<evidence type="ECO:0000256" key="1">
    <source>
        <dbReference type="PROSITE-ProRule" id="PRU00169"/>
    </source>
</evidence>
<name>A0A7W2FMK4_9VIBR</name>
<dbReference type="InterPro" id="IPR001789">
    <property type="entry name" value="Sig_transdc_resp-reg_receiver"/>
</dbReference>
<comment type="caution">
    <text evidence="4">The sequence shown here is derived from an EMBL/GenBank/DDBJ whole genome shotgun (WGS) entry which is preliminary data.</text>
</comment>
<gene>
    <name evidence="4" type="ORF">H2O73_00405</name>
</gene>
<dbReference type="SUPFAM" id="SSF52172">
    <property type="entry name" value="CheY-like"/>
    <property type="match status" value="1"/>
</dbReference>
<feature type="modified residue" description="4-aspartylphosphate" evidence="1">
    <location>
        <position position="65"/>
    </location>
</feature>
<feature type="domain" description="Response regulatory" evidence="3">
    <location>
        <begin position="13"/>
        <end position="134"/>
    </location>
</feature>
<keyword evidence="5" id="KW-1185">Reference proteome</keyword>
<dbReference type="InterPro" id="IPR011006">
    <property type="entry name" value="CheY-like_superfamily"/>
</dbReference>
<dbReference type="PANTHER" id="PTHR43228">
    <property type="entry name" value="TWO-COMPONENT RESPONSE REGULATOR"/>
    <property type="match status" value="1"/>
</dbReference>
<dbReference type="SMART" id="SM00448">
    <property type="entry name" value="REC"/>
    <property type="match status" value="1"/>
</dbReference>
<dbReference type="AlphaFoldDB" id="A0A7W2FMK4"/>
<evidence type="ECO:0000313" key="4">
    <source>
        <dbReference type="EMBL" id="MBA5760789.1"/>
    </source>
</evidence>
<dbReference type="GO" id="GO:0000160">
    <property type="term" value="P:phosphorelay signal transduction system"/>
    <property type="evidence" value="ECO:0007669"/>
    <property type="project" value="InterPro"/>
</dbReference>
<dbReference type="InterPro" id="IPR052048">
    <property type="entry name" value="ST_Response_Regulator"/>
</dbReference>
<dbReference type="InterPro" id="IPR011990">
    <property type="entry name" value="TPR-like_helical_dom_sf"/>
</dbReference>
<evidence type="ECO:0000313" key="5">
    <source>
        <dbReference type="Proteomes" id="UP000571701"/>
    </source>
</evidence>
<feature type="compositionally biased region" description="Polar residues" evidence="2">
    <location>
        <begin position="442"/>
        <end position="460"/>
    </location>
</feature>
<accession>A0A7W2FMK4</accession>
<evidence type="ECO:0000259" key="3">
    <source>
        <dbReference type="PROSITE" id="PS50110"/>
    </source>
</evidence>
<sequence>MQKINTSFLKNWRVLVVDDSSTALLLIKQQLVSLGVPQNNITTVERYQVAIKAMQTHQFDVLILDYHLEQHLTGYELAMLLHRNRLISNATGVLIISGDARQETVLTALSGKVRHFITKPLSNASLAEKLHTIYREMQKLAQITDALQSGNKLSAATMFELINRSGFSVSLEAYLLEYLMTNNQWEFLDIYITISSTPCHASKMCTIAYLLHRDNNTKQALEELHSFLTENPLSIRVMDVIADIYEQSQQTEKAALWATKAFELTPSIGERAARASQFNMQAHKRAQLMKVGHLYSQHISLADINWLKTVIVHFHSLQSIYTLTESTSAKTEIMQHANDFFRFARHKLTPKRLQHLKAVVLLSHSHVLIHENNEMLAHQKLLKSLSQFYDELFECPPVLLIEYLPALAFFGERQIYSTITDVLKSRGINNFSEMVPAPYIAASQSSGHSSQPTHQEQSDVSLEHYPHSSEAKIQFLYRHSSQPAIGDSSKIDAIVSELAVLDLPPNWHNWLITGKQHSFKIAPPVAFSLFTRDQKGA</sequence>
<proteinExistence type="predicted"/>
<dbReference type="RefSeq" id="WP_182105431.1">
    <property type="nucleotide sequence ID" value="NZ_JACFYF010000001.1"/>
</dbReference>
<dbReference type="Proteomes" id="UP000571701">
    <property type="component" value="Unassembled WGS sequence"/>
</dbReference>
<reference evidence="4 5" key="1">
    <citation type="submission" date="2020-07" db="EMBL/GenBank/DDBJ databases">
        <title>Vibrio marinisediminis sp. nov., isolated from marine sediment.</title>
        <authorList>
            <person name="Ji X."/>
        </authorList>
    </citation>
    <scope>NUCLEOTIDE SEQUENCE [LARGE SCALE GENOMIC DNA]</scope>
    <source>
        <strain evidence="4 5">404</strain>
    </source>
</reference>
<dbReference type="PROSITE" id="PS50110">
    <property type="entry name" value="RESPONSE_REGULATORY"/>
    <property type="match status" value="1"/>
</dbReference>
<evidence type="ECO:0000256" key="2">
    <source>
        <dbReference type="SAM" id="MobiDB-lite"/>
    </source>
</evidence>
<dbReference type="Gene3D" id="3.40.50.2300">
    <property type="match status" value="1"/>
</dbReference>
<dbReference type="PANTHER" id="PTHR43228:SF1">
    <property type="entry name" value="TWO-COMPONENT RESPONSE REGULATOR ARR22"/>
    <property type="match status" value="1"/>
</dbReference>
<dbReference type="Gene3D" id="1.25.40.10">
    <property type="entry name" value="Tetratricopeptide repeat domain"/>
    <property type="match status" value="1"/>
</dbReference>
<organism evidence="4 5">
    <name type="scientific">Vibrio marinisediminis</name>
    <dbReference type="NCBI Taxonomy" id="2758441"/>
    <lineage>
        <taxon>Bacteria</taxon>
        <taxon>Pseudomonadati</taxon>
        <taxon>Pseudomonadota</taxon>
        <taxon>Gammaproteobacteria</taxon>
        <taxon>Vibrionales</taxon>
        <taxon>Vibrionaceae</taxon>
        <taxon>Vibrio</taxon>
    </lineage>
</organism>
<keyword evidence="1" id="KW-0597">Phosphoprotein</keyword>
<feature type="region of interest" description="Disordered" evidence="2">
    <location>
        <begin position="442"/>
        <end position="463"/>
    </location>
</feature>
<dbReference type="SUPFAM" id="SSF48452">
    <property type="entry name" value="TPR-like"/>
    <property type="match status" value="1"/>
</dbReference>